<protein>
    <submittedName>
        <fullName evidence="1">Uncharacterized protein</fullName>
    </submittedName>
</protein>
<dbReference type="EMBL" id="LATL02000242">
    <property type="protein sequence ID" value="KKD38991.1"/>
    <property type="molecule type" value="Genomic_DNA"/>
</dbReference>
<proteinExistence type="predicted"/>
<dbReference type="PATRIC" id="fig|1637645.4.peg.4798"/>
<accession>A0A0F5YJC3</accession>
<sequence>MAYSDFTLNTVIKQFNLQLSEQLHLFSNTPELESSQYLRDTLEYNIPLALASNSEKARSEMIIAPVIIELRKQLNSQISLFSGIEFNVDEEQGLKGICAFLMSRSPELLMIKAPVILIVEAKKENLNAGLGQCIAEMVAAQFFNEKEENQIKTIFGAVTTGSAWKFIRLQNHTVEIDLVEYFVSNVNKILGILSDGIFEKISDKLEST</sequence>
<dbReference type="RefSeq" id="WP_046277573.1">
    <property type="nucleotide sequence ID" value="NZ_LATL02000242.1"/>
</dbReference>
<dbReference type="Proteomes" id="UP000033607">
    <property type="component" value="Unassembled WGS sequence"/>
</dbReference>
<comment type="caution">
    <text evidence="1">The sequence shown here is derived from an EMBL/GenBank/DDBJ whole genome shotgun (WGS) entry which is preliminary data.</text>
</comment>
<dbReference type="OrthoDB" id="518124at2"/>
<evidence type="ECO:0000313" key="2">
    <source>
        <dbReference type="Proteomes" id="UP000033607"/>
    </source>
</evidence>
<name>A0A0F5YJC3_9CYAN</name>
<dbReference type="AlphaFoldDB" id="A0A0F5YJC3"/>
<gene>
    <name evidence="1" type="ORF">WN50_05820</name>
</gene>
<evidence type="ECO:0000313" key="1">
    <source>
        <dbReference type="EMBL" id="KKD38991.1"/>
    </source>
</evidence>
<reference evidence="1 2" key="1">
    <citation type="submission" date="2015-06" db="EMBL/GenBank/DDBJ databases">
        <title>Draft genome assembly of filamentous brackish cyanobacterium Limnoraphis robusta strain CS-951.</title>
        <authorList>
            <person name="Willis A."/>
            <person name="Parks M."/>
            <person name="Burford M.A."/>
        </authorList>
    </citation>
    <scope>NUCLEOTIDE SEQUENCE [LARGE SCALE GENOMIC DNA]</scope>
    <source>
        <strain evidence="1 2">CS-951</strain>
    </source>
</reference>
<organism evidence="1 2">
    <name type="scientific">Limnoraphis robusta CS-951</name>
    <dbReference type="NCBI Taxonomy" id="1637645"/>
    <lineage>
        <taxon>Bacteria</taxon>
        <taxon>Bacillati</taxon>
        <taxon>Cyanobacteriota</taxon>
        <taxon>Cyanophyceae</taxon>
        <taxon>Oscillatoriophycideae</taxon>
        <taxon>Oscillatoriales</taxon>
        <taxon>Sirenicapillariaceae</taxon>
        <taxon>Limnoraphis</taxon>
    </lineage>
</organism>